<feature type="transmembrane region" description="Helical" evidence="2">
    <location>
        <begin position="230"/>
        <end position="252"/>
    </location>
</feature>
<name>T5AE96_OPHSC</name>
<evidence type="ECO:0000256" key="1">
    <source>
        <dbReference type="SAM" id="MobiDB-lite"/>
    </source>
</evidence>
<keyword evidence="2" id="KW-0472">Membrane</keyword>
<reference evidence="3 4" key="1">
    <citation type="journal article" date="2013" name="Chin. Sci. Bull.">
        <title>Genome survey uncovers the secrets of sex and lifestyle in caterpillar fungus.</title>
        <authorList>
            <person name="Hu X."/>
            <person name="Zhang Y."/>
            <person name="Xiao G."/>
            <person name="Zheng P."/>
            <person name="Xia Y."/>
            <person name="Zhang X."/>
            <person name="St Leger R.J."/>
            <person name="Liu X."/>
            <person name="Wang C."/>
        </authorList>
    </citation>
    <scope>NUCLEOTIDE SEQUENCE [LARGE SCALE GENOMIC DNA]</scope>
    <source>
        <strain evidence="4">Co18 / CGMCC 3.14243</strain>
        <tissue evidence="3">Fruit-body</tissue>
    </source>
</reference>
<evidence type="ECO:0000313" key="4">
    <source>
        <dbReference type="Proteomes" id="UP000019374"/>
    </source>
</evidence>
<proteinExistence type="predicted"/>
<feature type="region of interest" description="Disordered" evidence="1">
    <location>
        <begin position="1"/>
        <end position="50"/>
    </location>
</feature>
<keyword evidence="2" id="KW-0812">Transmembrane</keyword>
<dbReference type="AlphaFoldDB" id="T5AE96"/>
<dbReference type="eggNOG" id="ENOG502RND4">
    <property type="taxonomic scope" value="Eukaryota"/>
</dbReference>
<evidence type="ECO:0000313" key="3">
    <source>
        <dbReference type="EMBL" id="EQL00143.1"/>
    </source>
</evidence>
<dbReference type="Proteomes" id="UP000019374">
    <property type="component" value="Unassembled WGS sequence"/>
</dbReference>
<evidence type="ECO:0000256" key="2">
    <source>
        <dbReference type="SAM" id="Phobius"/>
    </source>
</evidence>
<organism evidence="3 4">
    <name type="scientific">Ophiocordyceps sinensis (strain Co18 / CGMCC 3.14243)</name>
    <name type="common">Yarsagumba caterpillar fungus</name>
    <name type="synonym">Hirsutella sinensis</name>
    <dbReference type="NCBI Taxonomy" id="911162"/>
    <lineage>
        <taxon>Eukaryota</taxon>
        <taxon>Fungi</taxon>
        <taxon>Dikarya</taxon>
        <taxon>Ascomycota</taxon>
        <taxon>Pezizomycotina</taxon>
        <taxon>Sordariomycetes</taxon>
        <taxon>Hypocreomycetidae</taxon>
        <taxon>Hypocreales</taxon>
        <taxon>Ophiocordycipitaceae</taxon>
        <taxon>Ophiocordyceps</taxon>
    </lineage>
</organism>
<dbReference type="OrthoDB" id="4770059at2759"/>
<protein>
    <submittedName>
        <fullName evidence="3">Uncharacterized protein</fullName>
    </submittedName>
</protein>
<dbReference type="EMBL" id="KE652929">
    <property type="protein sequence ID" value="EQL00143.1"/>
    <property type="molecule type" value="Genomic_DNA"/>
</dbReference>
<keyword evidence="2" id="KW-1133">Transmembrane helix</keyword>
<feature type="region of interest" description="Disordered" evidence="1">
    <location>
        <begin position="291"/>
        <end position="311"/>
    </location>
</feature>
<sequence length="340" mass="36077">MSSWSPEPVTGPFVSLPSSTTASPSPSSSSTASPPPPAKSPPATEVFPPMTTHWTKPQSCTWTYVADSQSRPASHGAVAWLDLQPIPGASTLSCYPDGMFSEGRTGVFSPATCPSGWTTAALRINTEKALAGPVTTTAVCCSSYYTLDGSHCKRSVPTVLAVPISYNNTAGTYEEVMSSSTTTLYSATIAVNTIRALFMEQDKGLLGLTDEEEISEDETHDYSLPLGARIGVAIGVPVFALLSIGAVVFCLLRWRQSRRSQAKGLGSHELGSVGGGRLCTRHSLTMREGDVAEAPPACEASGPADGFRARGDGHVRQDEIRNLVAQKEAIQLRIEELERI</sequence>
<gene>
    <name evidence="3" type="ORF">OCS_04145</name>
</gene>
<dbReference type="HOGENOM" id="CLU_882960_0_0_1"/>
<feature type="compositionally biased region" description="Low complexity" evidence="1">
    <location>
        <begin position="17"/>
        <end position="32"/>
    </location>
</feature>
<accession>T5AE96</accession>